<evidence type="ECO:0000313" key="1">
    <source>
        <dbReference type="EMBL" id="SIT46057.1"/>
    </source>
</evidence>
<sequence>MLMDLHVIYTRSDRILLSRRPYESWRHIQDDVADYMASLGPWSSAETIEYLSQEHPELNPSASHQVGTFLASAELLVELRLERNR</sequence>
<comment type="caution">
    <text evidence="1">The sequence shown here is derived from an EMBL/GenBank/DDBJ whole genome shotgun (WGS) entry which is preliminary data.</text>
</comment>
<name>A0A1N7SFA1_9BURK</name>
<keyword evidence="2" id="KW-1185">Reference proteome</keyword>
<accession>A0A1N7SFA1</accession>
<reference evidence="1" key="1">
    <citation type="submission" date="2016-12" db="EMBL/GenBank/DDBJ databases">
        <authorList>
            <person name="Moulin L."/>
        </authorList>
    </citation>
    <scope>NUCLEOTIDE SEQUENCE [LARGE SCALE GENOMIC DNA]</scope>
    <source>
        <strain evidence="1">STM 7183</strain>
    </source>
</reference>
<protein>
    <submittedName>
        <fullName evidence="1">Uncharacterized protein</fullName>
    </submittedName>
</protein>
<gene>
    <name evidence="1" type="ORF">BN2476_500016</name>
</gene>
<dbReference type="EMBL" id="CYGY02000050">
    <property type="protein sequence ID" value="SIT46057.1"/>
    <property type="molecule type" value="Genomic_DNA"/>
</dbReference>
<organism evidence="1 2">
    <name type="scientific">Paraburkholderia piptadeniae</name>
    <dbReference type="NCBI Taxonomy" id="1701573"/>
    <lineage>
        <taxon>Bacteria</taxon>
        <taxon>Pseudomonadati</taxon>
        <taxon>Pseudomonadota</taxon>
        <taxon>Betaproteobacteria</taxon>
        <taxon>Burkholderiales</taxon>
        <taxon>Burkholderiaceae</taxon>
        <taxon>Paraburkholderia</taxon>
    </lineage>
</organism>
<dbReference type="AlphaFoldDB" id="A0A1N7SFA1"/>
<proteinExistence type="predicted"/>
<evidence type="ECO:0000313" key="2">
    <source>
        <dbReference type="Proteomes" id="UP000195569"/>
    </source>
</evidence>
<dbReference type="Proteomes" id="UP000195569">
    <property type="component" value="Unassembled WGS sequence"/>
</dbReference>